<organism evidence="2 3">
    <name type="scientific">Candidatus Wildermuthbacteria bacterium RIFCSPLOWO2_01_FULL_47_18</name>
    <dbReference type="NCBI Taxonomy" id="1802460"/>
    <lineage>
        <taxon>Bacteria</taxon>
        <taxon>Candidatus Wildermuthiibacteriota</taxon>
    </lineage>
</organism>
<evidence type="ECO:0000313" key="2">
    <source>
        <dbReference type="EMBL" id="OHA73377.1"/>
    </source>
</evidence>
<keyword evidence="1" id="KW-0472">Membrane</keyword>
<accession>A0A1G2RKN6</accession>
<dbReference type="Proteomes" id="UP000177287">
    <property type="component" value="Unassembled WGS sequence"/>
</dbReference>
<feature type="transmembrane region" description="Helical" evidence="1">
    <location>
        <begin position="12"/>
        <end position="33"/>
    </location>
</feature>
<reference evidence="2 3" key="1">
    <citation type="journal article" date="2016" name="Nat. Commun.">
        <title>Thousands of microbial genomes shed light on interconnected biogeochemical processes in an aquifer system.</title>
        <authorList>
            <person name="Anantharaman K."/>
            <person name="Brown C.T."/>
            <person name="Hug L.A."/>
            <person name="Sharon I."/>
            <person name="Castelle C.J."/>
            <person name="Probst A.J."/>
            <person name="Thomas B.C."/>
            <person name="Singh A."/>
            <person name="Wilkins M.J."/>
            <person name="Karaoz U."/>
            <person name="Brodie E.L."/>
            <person name="Williams K.H."/>
            <person name="Hubbard S.S."/>
            <person name="Banfield J.F."/>
        </authorList>
    </citation>
    <scope>NUCLEOTIDE SEQUENCE [LARGE SCALE GENOMIC DNA]</scope>
</reference>
<evidence type="ECO:0000313" key="3">
    <source>
        <dbReference type="Proteomes" id="UP000177287"/>
    </source>
</evidence>
<dbReference type="AlphaFoldDB" id="A0A1G2RKN6"/>
<keyword evidence="1" id="KW-0812">Transmembrane</keyword>
<keyword evidence="1" id="KW-1133">Transmembrane helix</keyword>
<name>A0A1G2RKN6_9BACT</name>
<gene>
    <name evidence="2" type="ORF">A3A27_00030</name>
</gene>
<comment type="caution">
    <text evidence="2">The sequence shown here is derived from an EMBL/GenBank/DDBJ whole genome shotgun (WGS) entry which is preliminary data.</text>
</comment>
<dbReference type="EMBL" id="MHUF01000001">
    <property type="protein sequence ID" value="OHA73377.1"/>
    <property type="molecule type" value="Genomic_DNA"/>
</dbReference>
<feature type="transmembrane region" description="Helical" evidence="1">
    <location>
        <begin position="39"/>
        <end position="60"/>
    </location>
</feature>
<sequence>MRIGKRKVHADLVKVLGIEIGIVGVFLVSLFWLHPLQAIGWALLVVGAATVIFATMREIAEEKERTRKYHASLRGE</sequence>
<evidence type="ECO:0000256" key="1">
    <source>
        <dbReference type="SAM" id="Phobius"/>
    </source>
</evidence>
<protein>
    <submittedName>
        <fullName evidence="2">Uncharacterized protein</fullName>
    </submittedName>
</protein>
<proteinExistence type="predicted"/>